<evidence type="ECO:0000256" key="1">
    <source>
        <dbReference type="SAM" id="MobiDB-lite"/>
    </source>
</evidence>
<reference evidence="2 3" key="1">
    <citation type="journal article" date="2011" name="Proc. Natl. Acad. Sci. U.S.A.">
        <title>Evolutionary erosion of yeast sex chromosomes by mating-type switching accidents.</title>
        <authorList>
            <person name="Gordon J.L."/>
            <person name="Armisen D."/>
            <person name="Proux-Wera E."/>
            <person name="Oheigeartaigh S.S."/>
            <person name="Byrne K.P."/>
            <person name="Wolfe K.H."/>
        </authorList>
    </citation>
    <scope>NUCLEOTIDE SEQUENCE [LARGE SCALE GENOMIC DNA]</scope>
    <source>
        <strain evidence="3">ATCC 22294 / BCRC 22015 / CBS 2517 / CECT 1963 / NBRC 1671 / NRRL Y-8276</strain>
    </source>
</reference>
<accession>H2ASM2</accession>
<feature type="compositionally biased region" description="Basic residues" evidence="1">
    <location>
        <begin position="95"/>
        <end position="105"/>
    </location>
</feature>
<name>H2ASM2_KAZAF</name>
<feature type="compositionally biased region" description="Basic and acidic residues" evidence="1">
    <location>
        <begin position="213"/>
        <end position="265"/>
    </location>
</feature>
<feature type="compositionally biased region" description="Basic residues" evidence="1">
    <location>
        <begin position="304"/>
        <end position="313"/>
    </location>
</feature>
<dbReference type="InParanoid" id="H2ASM2"/>
<feature type="compositionally biased region" description="Polar residues" evidence="1">
    <location>
        <begin position="116"/>
        <end position="127"/>
    </location>
</feature>
<evidence type="ECO:0000313" key="3">
    <source>
        <dbReference type="Proteomes" id="UP000005220"/>
    </source>
</evidence>
<dbReference type="AlphaFoldDB" id="H2ASM2"/>
<protein>
    <submittedName>
        <fullName evidence="2">Uncharacterized protein</fullName>
    </submittedName>
</protein>
<dbReference type="EMBL" id="HE650823">
    <property type="protein sequence ID" value="CCF57372.1"/>
    <property type="molecule type" value="Genomic_DNA"/>
</dbReference>
<keyword evidence="3" id="KW-1185">Reference proteome</keyword>
<dbReference type="GeneID" id="13885291"/>
<sequence>MDDKELLDFLLEDDSITRQSSVDSVADSYFSKDMNVSKISKTVQGLSKESVHGTILLPKVDDLGDIVDGLDDLILSNQSAVLASNGMESSFAKVSSKKQKTKKQSKKGDKNEGIENENTVPVDNTPSRGKPAASTKKGNKKTEYLSEKRMKGINKNSNDKDVGIIDISSNKTVVSIATALEAQSSDDGLSIAQQKAALERVLDMVNKKLRELERKNDAKSDKYTRNSRKEAKTNTQKEKDSIKNKKSKAERITDSKSKSPKRAEPDNVIIHRYVENKRSHTKQQEKDSERHSEKLDSISLKDSQKRKRNRRKKDASTVTEV</sequence>
<gene>
    <name evidence="2" type="primary">KAFR0C03810</name>
    <name evidence="2" type="ORF">KAFR_0C03810</name>
</gene>
<evidence type="ECO:0000313" key="2">
    <source>
        <dbReference type="EMBL" id="CCF57372.1"/>
    </source>
</evidence>
<proteinExistence type="predicted"/>
<feature type="region of interest" description="Disordered" evidence="1">
    <location>
        <begin position="213"/>
        <end position="321"/>
    </location>
</feature>
<dbReference type="HOGENOM" id="CLU_866159_0_0_1"/>
<dbReference type="RefSeq" id="XP_003956507.1">
    <property type="nucleotide sequence ID" value="XM_003956458.1"/>
</dbReference>
<organism evidence="2 3">
    <name type="scientific">Kazachstania africana (strain ATCC 22294 / BCRC 22015 / CBS 2517 / CECT 1963 / NBRC 1671 / NRRL Y-8276)</name>
    <name type="common">Yeast</name>
    <name type="synonym">Kluyveromyces africanus</name>
    <dbReference type="NCBI Taxonomy" id="1071382"/>
    <lineage>
        <taxon>Eukaryota</taxon>
        <taxon>Fungi</taxon>
        <taxon>Dikarya</taxon>
        <taxon>Ascomycota</taxon>
        <taxon>Saccharomycotina</taxon>
        <taxon>Saccharomycetes</taxon>
        <taxon>Saccharomycetales</taxon>
        <taxon>Saccharomycetaceae</taxon>
        <taxon>Kazachstania</taxon>
    </lineage>
</organism>
<feature type="region of interest" description="Disordered" evidence="1">
    <location>
        <begin position="92"/>
        <end position="162"/>
    </location>
</feature>
<feature type="compositionally biased region" description="Basic and acidic residues" evidence="1">
    <location>
        <begin position="140"/>
        <end position="150"/>
    </location>
</feature>
<dbReference type="KEGG" id="kaf:KAFR_0C03810"/>
<feature type="compositionally biased region" description="Basic and acidic residues" evidence="1">
    <location>
        <begin position="272"/>
        <end position="296"/>
    </location>
</feature>
<dbReference type="Proteomes" id="UP000005220">
    <property type="component" value="Chromosome 3"/>
</dbReference>